<gene>
    <name evidence="5" type="ORF">GBAR_LOCUS24400</name>
</gene>
<dbReference type="SUPFAM" id="SSF48452">
    <property type="entry name" value="TPR-like"/>
    <property type="match status" value="1"/>
</dbReference>
<dbReference type="GO" id="GO:0005737">
    <property type="term" value="C:cytoplasm"/>
    <property type="evidence" value="ECO:0007669"/>
    <property type="project" value="TreeGrafter"/>
</dbReference>
<name>A0AA35X4J7_GEOBA</name>
<dbReference type="PANTHER" id="PTHR46165">
    <property type="entry name" value="SET AND MYND DOMAIN-CONTAINING PROTEIN 4"/>
    <property type="match status" value="1"/>
</dbReference>
<dbReference type="GO" id="GO:0005634">
    <property type="term" value="C:nucleus"/>
    <property type="evidence" value="ECO:0007669"/>
    <property type="project" value="TreeGrafter"/>
</dbReference>
<organism evidence="5 6">
    <name type="scientific">Geodia barretti</name>
    <name type="common">Barrett's horny sponge</name>
    <dbReference type="NCBI Taxonomy" id="519541"/>
    <lineage>
        <taxon>Eukaryota</taxon>
        <taxon>Metazoa</taxon>
        <taxon>Porifera</taxon>
        <taxon>Demospongiae</taxon>
        <taxon>Heteroscleromorpha</taxon>
        <taxon>Tetractinellida</taxon>
        <taxon>Astrophorina</taxon>
        <taxon>Geodiidae</taxon>
        <taxon>Geodia</taxon>
    </lineage>
</organism>
<dbReference type="Proteomes" id="UP001174909">
    <property type="component" value="Unassembled WGS sequence"/>
</dbReference>
<dbReference type="GO" id="GO:0042826">
    <property type="term" value="F:histone deacetylase binding"/>
    <property type="evidence" value="ECO:0007669"/>
    <property type="project" value="TreeGrafter"/>
</dbReference>
<evidence type="ECO:0000256" key="1">
    <source>
        <dbReference type="ARBA" id="ARBA00022603"/>
    </source>
</evidence>
<protein>
    <submittedName>
        <fullName evidence="5">Uncharacterized protein</fullName>
    </submittedName>
</protein>
<dbReference type="AlphaFoldDB" id="A0AA35X4J7"/>
<proteinExistence type="predicted"/>
<dbReference type="GO" id="GO:0008168">
    <property type="term" value="F:methyltransferase activity"/>
    <property type="evidence" value="ECO:0007669"/>
    <property type="project" value="UniProtKB-KW"/>
</dbReference>
<feature type="region of interest" description="Disordered" evidence="4">
    <location>
        <begin position="19"/>
        <end position="40"/>
    </location>
</feature>
<evidence type="ECO:0000313" key="5">
    <source>
        <dbReference type="EMBL" id="CAI8043944.1"/>
    </source>
</evidence>
<sequence length="140" mass="15971">MRLLKTRVRITMDVGVKKTASFPNSSKSGKRAEEWKKQGNSHFRRRELSEALQCYAEAAFASPWPGGERQRILSHLLRCVEPPKRHVATSLYSTKQNTDEAHYSLLAVCIGNRSAVLYEMNKPKVCTIDLLLHLFKARTL</sequence>
<evidence type="ECO:0000256" key="4">
    <source>
        <dbReference type="SAM" id="MobiDB-lite"/>
    </source>
</evidence>
<comment type="caution">
    <text evidence="5">The sequence shown here is derived from an EMBL/GenBank/DDBJ whole genome shotgun (WGS) entry which is preliminary data.</text>
</comment>
<keyword evidence="6" id="KW-1185">Reference proteome</keyword>
<dbReference type="GO" id="GO:0032259">
    <property type="term" value="P:methylation"/>
    <property type="evidence" value="ECO:0007669"/>
    <property type="project" value="UniProtKB-KW"/>
</dbReference>
<dbReference type="InterPro" id="IPR011990">
    <property type="entry name" value="TPR-like_helical_dom_sf"/>
</dbReference>
<evidence type="ECO:0000256" key="3">
    <source>
        <dbReference type="ARBA" id="ARBA00022691"/>
    </source>
</evidence>
<keyword evidence="3" id="KW-0949">S-adenosyl-L-methionine</keyword>
<dbReference type="EMBL" id="CASHTH010003371">
    <property type="protein sequence ID" value="CAI8043944.1"/>
    <property type="molecule type" value="Genomic_DNA"/>
</dbReference>
<dbReference type="InterPro" id="IPR052097">
    <property type="entry name" value="SET-MYND_domain_protein"/>
</dbReference>
<keyword evidence="1" id="KW-0489">Methyltransferase</keyword>
<dbReference type="PANTHER" id="PTHR46165:SF2">
    <property type="entry name" value="SET AND MYND DOMAIN-CONTAINING PROTEIN 4"/>
    <property type="match status" value="1"/>
</dbReference>
<keyword evidence="2" id="KW-0808">Transferase</keyword>
<dbReference type="Gene3D" id="1.25.40.10">
    <property type="entry name" value="Tetratricopeptide repeat domain"/>
    <property type="match status" value="1"/>
</dbReference>
<evidence type="ECO:0000313" key="6">
    <source>
        <dbReference type="Proteomes" id="UP001174909"/>
    </source>
</evidence>
<reference evidence="5" key="1">
    <citation type="submission" date="2023-03" db="EMBL/GenBank/DDBJ databases">
        <authorList>
            <person name="Steffen K."/>
            <person name="Cardenas P."/>
        </authorList>
    </citation>
    <scope>NUCLEOTIDE SEQUENCE</scope>
</reference>
<accession>A0AA35X4J7</accession>
<evidence type="ECO:0000256" key="2">
    <source>
        <dbReference type="ARBA" id="ARBA00022679"/>
    </source>
</evidence>